<feature type="transmembrane region" description="Helical" evidence="1">
    <location>
        <begin position="53"/>
        <end position="72"/>
    </location>
</feature>
<keyword evidence="1" id="KW-1133">Transmembrane helix</keyword>
<dbReference type="OrthoDB" id="286734at2759"/>
<evidence type="ECO:0000313" key="3">
    <source>
        <dbReference type="Proteomes" id="UP000076532"/>
    </source>
</evidence>
<evidence type="ECO:0000256" key="1">
    <source>
        <dbReference type="SAM" id="Phobius"/>
    </source>
</evidence>
<reference evidence="2 3" key="1">
    <citation type="journal article" date="2016" name="Mol. Biol. Evol.">
        <title>Comparative Genomics of Early-Diverging Mushroom-Forming Fungi Provides Insights into the Origins of Lignocellulose Decay Capabilities.</title>
        <authorList>
            <person name="Nagy L.G."/>
            <person name="Riley R."/>
            <person name="Tritt A."/>
            <person name="Adam C."/>
            <person name="Daum C."/>
            <person name="Floudas D."/>
            <person name="Sun H."/>
            <person name="Yadav J.S."/>
            <person name="Pangilinan J."/>
            <person name="Larsson K.H."/>
            <person name="Matsuura K."/>
            <person name="Barry K."/>
            <person name="Labutti K."/>
            <person name="Kuo R."/>
            <person name="Ohm R.A."/>
            <person name="Bhattacharya S.S."/>
            <person name="Shirouzu T."/>
            <person name="Yoshinaga Y."/>
            <person name="Martin F.M."/>
            <person name="Grigoriev I.V."/>
            <person name="Hibbett D.S."/>
        </authorList>
    </citation>
    <scope>NUCLEOTIDE SEQUENCE [LARGE SCALE GENOMIC DNA]</scope>
    <source>
        <strain evidence="2 3">CBS 109695</strain>
    </source>
</reference>
<evidence type="ECO:0000313" key="2">
    <source>
        <dbReference type="EMBL" id="KZP12463.1"/>
    </source>
</evidence>
<dbReference type="Proteomes" id="UP000076532">
    <property type="component" value="Unassembled WGS sequence"/>
</dbReference>
<proteinExistence type="predicted"/>
<organism evidence="2 3">
    <name type="scientific">Athelia psychrophila</name>
    <dbReference type="NCBI Taxonomy" id="1759441"/>
    <lineage>
        <taxon>Eukaryota</taxon>
        <taxon>Fungi</taxon>
        <taxon>Dikarya</taxon>
        <taxon>Basidiomycota</taxon>
        <taxon>Agaricomycotina</taxon>
        <taxon>Agaricomycetes</taxon>
        <taxon>Agaricomycetidae</taxon>
        <taxon>Atheliales</taxon>
        <taxon>Atheliaceae</taxon>
        <taxon>Athelia</taxon>
    </lineage>
</organism>
<protein>
    <submittedName>
        <fullName evidence="2">Uncharacterized protein</fullName>
    </submittedName>
</protein>
<gene>
    <name evidence="2" type="ORF">FIBSPDRAFT_898216</name>
</gene>
<keyword evidence="1" id="KW-0812">Transmembrane</keyword>
<dbReference type="EMBL" id="KV417647">
    <property type="protein sequence ID" value="KZP12463.1"/>
    <property type="molecule type" value="Genomic_DNA"/>
</dbReference>
<keyword evidence="3" id="KW-1185">Reference proteome</keyword>
<keyword evidence="1" id="KW-0472">Membrane</keyword>
<dbReference type="STRING" id="436010.A0A166BB59"/>
<name>A0A166BB59_9AGAM</name>
<accession>A0A166BB59</accession>
<dbReference type="AlphaFoldDB" id="A0A166BB59"/>
<sequence>MCWACVQQKWGIWPEKDQQMLLHPQCATLPHPLPLDAAPDLRFGRKHVAFRKMATGFAFLALFVTMGGSWNFGVAVQDWFKHAVDMVAYFQARGMVERPKSYAICKELDDECITHSAYRPQLPGKTVIILGLNYTSSIFTLLGEILEIQSLHAHIMAALVHVPEPLCLKESPVQHQADIPHEEGGAGFRQATFMVVKNFFDNPHVLQEDTLNLYCTCTLMPSGIKHENLFRTVQRKAGKSCKQSNKEPKKPLSTYFMFLQCMQADLVMVQEVFGLETKITRQCVLVAAKQHLMTDGEPKPSGDRQLGCLLTHCHICMPVTQLKVGNLGWRWRKNSERFWEVW</sequence>